<feature type="domain" description="DUF659" evidence="2">
    <location>
        <begin position="171"/>
        <end position="288"/>
    </location>
</feature>
<keyword evidence="4" id="KW-1185">Reference proteome</keyword>
<feature type="compositionally biased region" description="Basic and acidic residues" evidence="1">
    <location>
        <begin position="325"/>
        <end position="335"/>
    </location>
</feature>
<feature type="compositionally biased region" description="Basic and acidic residues" evidence="1">
    <location>
        <begin position="279"/>
        <end position="293"/>
    </location>
</feature>
<dbReference type="PANTHER" id="PTHR32166:SF123">
    <property type="entry name" value="BED-TYPE DOMAIN-CONTAINING PROTEIN"/>
    <property type="match status" value="1"/>
</dbReference>
<evidence type="ECO:0000313" key="4">
    <source>
        <dbReference type="Proteomes" id="UP001229421"/>
    </source>
</evidence>
<comment type="caution">
    <text evidence="3">The sequence shown here is derived from an EMBL/GenBank/DDBJ whole genome shotgun (WGS) entry which is preliminary data.</text>
</comment>
<name>A0AAD8KB72_TARER</name>
<evidence type="ECO:0000313" key="3">
    <source>
        <dbReference type="EMBL" id="KAK1419619.1"/>
    </source>
</evidence>
<sequence>MAFGKRVSTQQEEDNETHISDTQGAVDVDDVVETNAPSASQATRSSGSRSREKGSEEKDANKPLIIGEKTDIKRCTVVLRDRALYDMLLKKVKDAENYGVSKCLKISVLSKNGASKKRLEESFAILERKEVDLKIIRGLCANGIPFNVLRNPHFIEMISAIQKAPDGYKPPSCENARTMLLDLCVHDVEKELAPVKDTWYTQGVSIVSDGWSNVKHKPLINVLAVNSRGAMFMEAQDFSRVVKTGEEIASYLIGAIKKVGASNVLQVVTDNAANCKKAGEEIEKSGPTKKWDMNPENSYIEGSSSRLEEMLWEDLEYGDDNNNNNDDKGKRQRVD</sequence>
<feature type="region of interest" description="Disordered" evidence="1">
    <location>
        <begin position="1"/>
        <end position="62"/>
    </location>
</feature>
<dbReference type="Proteomes" id="UP001229421">
    <property type="component" value="Unassembled WGS sequence"/>
</dbReference>
<gene>
    <name evidence="3" type="ORF">QVD17_28839</name>
</gene>
<reference evidence="3" key="1">
    <citation type="journal article" date="2023" name="bioRxiv">
        <title>Improved chromosome-level genome assembly for marigold (Tagetes erecta).</title>
        <authorList>
            <person name="Jiang F."/>
            <person name="Yuan L."/>
            <person name="Wang S."/>
            <person name="Wang H."/>
            <person name="Xu D."/>
            <person name="Wang A."/>
            <person name="Fan W."/>
        </authorList>
    </citation>
    <scope>NUCLEOTIDE SEQUENCE</scope>
    <source>
        <strain evidence="3">WSJ</strain>
        <tissue evidence="3">Leaf</tissue>
    </source>
</reference>
<organism evidence="3 4">
    <name type="scientific">Tagetes erecta</name>
    <name type="common">African marigold</name>
    <dbReference type="NCBI Taxonomy" id="13708"/>
    <lineage>
        <taxon>Eukaryota</taxon>
        <taxon>Viridiplantae</taxon>
        <taxon>Streptophyta</taxon>
        <taxon>Embryophyta</taxon>
        <taxon>Tracheophyta</taxon>
        <taxon>Spermatophyta</taxon>
        <taxon>Magnoliopsida</taxon>
        <taxon>eudicotyledons</taxon>
        <taxon>Gunneridae</taxon>
        <taxon>Pentapetalae</taxon>
        <taxon>asterids</taxon>
        <taxon>campanulids</taxon>
        <taxon>Asterales</taxon>
        <taxon>Asteraceae</taxon>
        <taxon>Asteroideae</taxon>
        <taxon>Heliantheae alliance</taxon>
        <taxon>Tageteae</taxon>
        <taxon>Tagetes</taxon>
    </lineage>
</organism>
<dbReference type="AlphaFoldDB" id="A0AAD8KB72"/>
<dbReference type="EMBL" id="JAUHHV010000007">
    <property type="protein sequence ID" value="KAK1419619.1"/>
    <property type="molecule type" value="Genomic_DNA"/>
</dbReference>
<evidence type="ECO:0000256" key="1">
    <source>
        <dbReference type="SAM" id="MobiDB-lite"/>
    </source>
</evidence>
<evidence type="ECO:0000259" key="2">
    <source>
        <dbReference type="Pfam" id="PF04937"/>
    </source>
</evidence>
<protein>
    <recommendedName>
        <fullName evidence="2">DUF659 domain-containing protein</fullName>
    </recommendedName>
</protein>
<proteinExistence type="predicted"/>
<feature type="compositionally biased region" description="Acidic residues" evidence="1">
    <location>
        <begin position="310"/>
        <end position="319"/>
    </location>
</feature>
<accession>A0AAD8KB72</accession>
<dbReference type="InterPro" id="IPR007021">
    <property type="entry name" value="DUF659"/>
</dbReference>
<feature type="compositionally biased region" description="Polar residues" evidence="1">
    <location>
        <begin position="295"/>
        <end position="305"/>
    </location>
</feature>
<dbReference type="Pfam" id="PF04937">
    <property type="entry name" value="DUF659"/>
    <property type="match status" value="1"/>
</dbReference>
<feature type="compositionally biased region" description="Basic and acidic residues" evidence="1">
    <location>
        <begin position="49"/>
        <end position="61"/>
    </location>
</feature>
<feature type="region of interest" description="Disordered" evidence="1">
    <location>
        <begin position="279"/>
        <end position="335"/>
    </location>
</feature>
<dbReference type="PANTHER" id="PTHR32166">
    <property type="entry name" value="OSJNBA0013A04.12 PROTEIN"/>
    <property type="match status" value="1"/>
</dbReference>